<gene>
    <name evidence="10" type="ORF">Q7C36_007101</name>
</gene>
<dbReference type="EMBL" id="JAVHJS010000006">
    <property type="protein sequence ID" value="KAK2855232.1"/>
    <property type="molecule type" value="Genomic_DNA"/>
</dbReference>
<dbReference type="PROSITE" id="PS00028">
    <property type="entry name" value="ZINC_FINGER_C2H2_1"/>
    <property type="match status" value="9"/>
</dbReference>
<feature type="compositionally biased region" description="Basic and acidic residues" evidence="8">
    <location>
        <begin position="484"/>
        <end position="497"/>
    </location>
</feature>
<dbReference type="Pfam" id="PF13894">
    <property type="entry name" value="zf-C2H2_4"/>
    <property type="match status" value="2"/>
</dbReference>
<protein>
    <recommendedName>
        <fullName evidence="9">C2H2-type domain-containing protein</fullName>
    </recommendedName>
</protein>
<feature type="compositionally biased region" description="Polar residues" evidence="8">
    <location>
        <begin position="137"/>
        <end position="146"/>
    </location>
</feature>
<evidence type="ECO:0000256" key="6">
    <source>
        <dbReference type="ARBA" id="ARBA00023242"/>
    </source>
</evidence>
<feature type="domain" description="C2H2-type" evidence="9">
    <location>
        <begin position="935"/>
        <end position="962"/>
    </location>
</feature>
<comment type="subcellular location">
    <subcellularLocation>
        <location evidence="1">Nucleus</location>
    </subcellularLocation>
</comment>
<keyword evidence="3" id="KW-0677">Repeat</keyword>
<feature type="domain" description="C2H2-type" evidence="9">
    <location>
        <begin position="871"/>
        <end position="899"/>
    </location>
</feature>
<evidence type="ECO:0000256" key="2">
    <source>
        <dbReference type="ARBA" id="ARBA00022723"/>
    </source>
</evidence>
<dbReference type="SMART" id="SM00355">
    <property type="entry name" value="ZnF_C2H2"/>
    <property type="match status" value="16"/>
</dbReference>
<feature type="compositionally biased region" description="Polar residues" evidence="8">
    <location>
        <begin position="278"/>
        <end position="287"/>
    </location>
</feature>
<feature type="region of interest" description="Disordered" evidence="8">
    <location>
        <begin position="249"/>
        <end position="287"/>
    </location>
</feature>
<feature type="domain" description="C2H2-type" evidence="9">
    <location>
        <begin position="347"/>
        <end position="374"/>
    </location>
</feature>
<dbReference type="InterPro" id="IPR013087">
    <property type="entry name" value="Znf_C2H2_type"/>
</dbReference>
<evidence type="ECO:0000256" key="4">
    <source>
        <dbReference type="ARBA" id="ARBA00022771"/>
    </source>
</evidence>
<feature type="domain" description="C2H2-type" evidence="9">
    <location>
        <begin position="635"/>
        <end position="662"/>
    </location>
</feature>
<feature type="domain" description="C2H2-type" evidence="9">
    <location>
        <begin position="1156"/>
        <end position="1184"/>
    </location>
</feature>
<feature type="domain" description="C2H2-type" evidence="9">
    <location>
        <begin position="1065"/>
        <end position="1088"/>
    </location>
</feature>
<evidence type="ECO:0000313" key="11">
    <source>
        <dbReference type="Proteomes" id="UP001187315"/>
    </source>
</evidence>
<dbReference type="Proteomes" id="UP001187315">
    <property type="component" value="Unassembled WGS sequence"/>
</dbReference>
<feature type="compositionally biased region" description="Basic and acidic residues" evidence="8">
    <location>
        <begin position="523"/>
        <end position="540"/>
    </location>
</feature>
<dbReference type="Pfam" id="PF00096">
    <property type="entry name" value="zf-C2H2"/>
    <property type="match status" value="1"/>
</dbReference>
<dbReference type="InterPro" id="IPR050331">
    <property type="entry name" value="Zinc_finger"/>
</dbReference>
<evidence type="ECO:0000256" key="7">
    <source>
        <dbReference type="PROSITE-ProRule" id="PRU00042"/>
    </source>
</evidence>
<dbReference type="PANTHER" id="PTHR16515:SF49">
    <property type="entry name" value="GASTRULA ZINC FINGER PROTEIN XLCGF49.1-LIKE-RELATED"/>
    <property type="match status" value="1"/>
</dbReference>
<reference evidence="10" key="1">
    <citation type="submission" date="2023-08" db="EMBL/GenBank/DDBJ databases">
        <title>Pelteobagrus vachellii genome.</title>
        <authorList>
            <person name="Liu H."/>
        </authorList>
    </citation>
    <scope>NUCLEOTIDE SEQUENCE</scope>
    <source>
        <strain evidence="10">PRFRI_2022a</strain>
        <tissue evidence="10">Muscle</tissue>
    </source>
</reference>
<name>A0AA88NAI3_TACVA</name>
<feature type="domain" description="C2H2-type" evidence="9">
    <location>
        <begin position="963"/>
        <end position="991"/>
    </location>
</feature>
<keyword evidence="11" id="KW-1185">Reference proteome</keyword>
<evidence type="ECO:0000256" key="5">
    <source>
        <dbReference type="ARBA" id="ARBA00022833"/>
    </source>
</evidence>
<feature type="domain" description="C2H2-type" evidence="9">
    <location>
        <begin position="18"/>
        <end position="45"/>
    </location>
</feature>
<dbReference type="InterPro" id="IPR036236">
    <property type="entry name" value="Znf_C2H2_sf"/>
</dbReference>
<feature type="region of interest" description="Disordered" evidence="8">
    <location>
        <begin position="503"/>
        <end position="564"/>
    </location>
</feature>
<keyword evidence="2" id="KW-0479">Metal-binding</keyword>
<feature type="domain" description="C2H2-type" evidence="9">
    <location>
        <begin position="1011"/>
        <end position="1039"/>
    </location>
</feature>
<evidence type="ECO:0000313" key="10">
    <source>
        <dbReference type="EMBL" id="KAK2855232.1"/>
    </source>
</evidence>
<comment type="caution">
    <text evidence="10">The sequence shown here is derived from an EMBL/GenBank/DDBJ whole genome shotgun (WGS) entry which is preliminary data.</text>
</comment>
<dbReference type="GO" id="GO:0005634">
    <property type="term" value="C:nucleus"/>
    <property type="evidence" value="ECO:0007669"/>
    <property type="project" value="UniProtKB-SubCell"/>
</dbReference>
<dbReference type="PANTHER" id="PTHR16515">
    <property type="entry name" value="PR DOMAIN ZINC FINGER PROTEIN"/>
    <property type="match status" value="1"/>
</dbReference>
<feature type="region of interest" description="Disordered" evidence="8">
    <location>
        <begin position="213"/>
        <end position="233"/>
    </location>
</feature>
<dbReference type="Pfam" id="PF13912">
    <property type="entry name" value="zf-C2H2_6"/>
    <property type="match status" value="3"/>
</dbReference>
<dbReference type="AlphaFoldDB" id="A0AA88NAI3"/>
<keyword evidence="6" id="KW-0539">Nucleus</keyword>
<sequence length="1217" mass="137180">MLGLQETRPAGTSSTKSYSCVACSATFHGLASLLVHQASHASELSSPLGSTSPVCSHCGGLFASKELLDTHQCMLLPPPVNQDLHICECGERFHDICSIQEHKKTHEMKTSTEPDNVSSIKIEVMTDGCHSAPVLSAENSTSNGTEESLHVHPQTLSKTEEKKDCISTSNVAPLQNLLSERHQDRLLQTHVSSPMISTDAHCDFFKNNNKLEENESLSSSDSEESQKQSTVTNKKTLLKMLASAYMSHRHPAQIKWGQNKRALPPRKVSPRAPAQSPEAMSTSNPECSVNQLRQKVAKCVPSRDGCILSHKIFSNKSSVISVTKALCPVVALETRQKLYRDNVEGRHQCGICRKVFQNKDSLIIHHALHRKERVKFCRRCQEFVISVISVPDSHICTGSAGTANSFLTVMYPQKLFHCKLCNRSYTRRHRLKTHKCQWFSTSARRDATARNIRWRPNAREQDSAIRDSTSHVNVAVNTEVNSIKTEESAESPEKDKIQMNTNSFKSETSPKSFPPFLPNKSKFASESKENVNETLKREKSINSSSSESDERVESNTEGSDLLQRGQWTIPLDDDAEMDVPTDEENCNNLEEAPKENTDDEVIILEPSVNCGTTNSTPSTIKDYQVHVSAGGIRRFSCNRCQKSYSRRFTLNQHLMICRSRKLIEPNTYGNVSANILGMKKKFPCPHCGSSFTRKDNMNMHRKRCQSMRGTKTLEGNGMLEKQNQAAQGNMFVLPPVSKSQVNQEGSSNVGGRSWGIMSLPSVLPRKVTCECGASFTCPRLLFEHLQMHALESYICSHCGENLQSWADFEAHQQLHLQTSSPKTEAKGSPQQSHMQPPFQQEPNMQTTVQNSRETQDQFKSRLNHRRVTGPYVCHRCKKIFRLRKSLLRHLTRSCKGDSTTENKHCCSRCGMTFQNSLAQDIHMRGNTCTPAFKPLRCPVCVRWFSSLEGLKRHLLSHSQEESLTCQICGQKCSSHAALEEHKRSVHNINKGSESPTVQSAHVSQSSSSDAFRCQICQRSYPKLQSLKDHLRKVHRPKHLNPGSVGNFEFKELSRGIVQHSQSKQFQCHVCTRTYQDIQSLKNHRRRVHRILGGGLQPSRGNLQQSHSNPFQCQICSRTYPDIRSLRNHRRRVHRILGGLGLEIYKGSTPQNQGSLFKCQICQRSYPDIEALNNHKRREHCILRDVLESADMDATHMEQSQSDVFHVTDPSENFEAIE</sequence>
<dbReference type="Gene3D" id="3.30.160.60">
    <property type="entry name" value="Classic Zinc Finger"/>
    <property type="match status" value="7"/>
</dbReference>
<feature type="region of interest" description="Disordered" evidence="8">
    <location>
        <begin position="136"/>
        <end position="163"/>
    </location>
</feature>
<organism evidence="10 11">
    <name type="scientific">Tachysurus vachellii</name>
    <name type="common">Darkbarbel catfish</name>
    <name type="synonym">Pelteobagrus vachellii</name>
    <dbReference type="NCBI Taxonomy" id="175792"/>
    <lineage>
        <taxon>Eukaryota</taxon>
        <taxon>Metazoa</taxon>
        <taxon>Chordata</taxon>
        <taxon>Craniata</taxon>
        <taxon>Vertebrata</taxon>
        <taxon>Euteleostomi</taxon>
        <taxon>Actinopterygii</taxon>
        <taxon>Neopterygii</taxon>
        <taxon>Teleostei</taxon>
        <taxon>Ostariophysi</taxon>
        <taxon>Siluriformes</taxon>
        <taxon>Bagridae</taxon>
        <taxon>Tachysurus</taxon>
    </lineage>
</organism>
<evidence type="ECO:0000256" key="1">
    <source>
        <dbReference type="ARBA" id="ARBA00004123"/>
    </source>
</evidence>
<keyword evidence="4 7" id="KW-0863">Zinc-finger</keyword>
<proteinExistence type="predicted"/>
<feature type="domain" description="C2H2-type" evidence="9">
    <location>
        <begin position="682"/>
        <end position="712"/>
    </location>
</feature>
<feature type="region of interest" description="Disordered" evidence="8">
    <location>
        <begin position="478"/>
        <end position="497"/>
    </location>
</feature>
<feature type="domain" description="C2H2-type" evidence="9">
    <location>
        <begin position="416"/>
        <end position="445"/>
    </location>
</feature>
<dbReference type="SUPFAM" id="SSF57667">
    <property type="entry name" value="beta-beta-alpha zinc fingers"/>
    <property type="match status" value="6"/>
</dbReference>
<dbReference type="GO" id="GO:0010468">
    <property type="term" value="P:regulation of gene expression"/>
    <property type="evidence" value="ECO:0007669"/>
    <property type="project" value="TreeGrafter"/>
</dbReference>
<evidence type="ECO:0000259" key="9">
    <source>
        <dbReference type="PROSITE" id="PS50157"/>
    </source>
</evidence>
<dbReference type="PROSITE" id="PS50157">
    <property type="entry name" value="ZINC_FINGER_C2H2_2"/>
    <property type="match status" value="13"/>
</dbReference>
<keyword evidence="5" id="KW-0862">Zinc</keyword>
<evidence type="ECO:0000256" key="8">
    <source>
        <dbReference type="SAM" id="MobiDB-lite"/>
    </source>
</evidence>
<feature type="region of interest" description="Disordered" evidence="8">
    <location>
        <begin position="815"/>
        <end position="841"/>
    </location>
</feature>
<feature type="domain" description="C2H2-type" evidence="9">
    <location>
        <begin position="1110"/>
        <end position="1133"/>
    </location>
</feature>
<evidence type="ECO:0000256" key="3">
    <source>
        <dbReference type="ARBA" id="ARBA00022737"/>
    </source>
</evidence>
<accession>A0AA88NAI3</accession>
<dbReference type="GO" id="GO:0008270">
    <property type="term" value="F:zinc ion binding"/>
    <property type="evidence" value="ECO:0007669"/>
    <property type="project" value="UniProtKB-KW"/>
</dbReference>
<feature type="domain" description="C2H2-type" evidence="9">
    <location>
        <begin position="793"/>
        <end position="820"/>
    </location>
</feature>